<keyword evidence="7" id="KW-1185">Reference proteome</keyword>
<sequence>MTDAERASRPGGRTARVRSDVLAAVEIELAEHGYDGVTIDAVAARSGVHRTTVYRRWKTVAGLLVDLLQAGADDAWAPADTGSLEGDLIEINREVFAALTVRPSVTQAVIAASFRTPEAAEALTNFWTDRYTRTETVVRRAITRGEVPPSTDPHQIVMTATAPLYHQLVLLRQPMPQPMAVHYAQVAAASAVRGLGSGDG</sequence>
<dbReference type="SUPFAM" id="SSF46689">
    <property type="entry name" value="Homeodomain-like"/>
    <property type="match status" value="1"/>
</dbReference>
<keyword evidence="2 4" id="KW-0238">DNA-binding</keyword>
<dbReference type="GO" id="GO:0003700">
    <property type="term" value="F:DNA-binding transcription factor activity"/>
    <property type="evidence" value="ECO:0007669"/>
    <property type="project" value="TreeGrafter"/>
</dbReference>
<dbReference type="Pfam" id="PF16859">
    <property type="entry name" value="TetR_C_11"/>
    <property type="match status" value="1"/>
</dbReference>
<feature type="DNA-binding region" description="H-T-H motif" evidence="4">
    <location>
        <begin position="38"/>
        <end position="57"/>
    </location>
</feature>
<feature type="domain" description="HTH tetR-type" evidence="5">
    <location>
        <begin position="15"/>
        <end position="75"/>
    </location>
</feature>
<evidence type="ECO:0000256" key="3">
    <source>
        <dbReference type="ARBA" id="ARBA00023163"/>
    </source>
</evidence>
<dbReference type="InterPro" id="IPR011075">
    <property type="entry name" value="TetR_C"/>
</dbReference>
<dbReference type="RefSeq" id="WP_131511823.1">
    <property type="nucleotide sequence ID" value="NZ_SJKD01000001.1"/>
</dbReference>
<dbReference type="Proteomes" id="UP000293342">
    <property type="component" value="Unassembled WGS sequence"/>
</dbReference>
<evidence type="ECO:0000256" key="4">
    <source>
        <dbReference type="PROSITE-ProRule" id="PRU00335"/>
    </source>
</evidence>
<reference evidence="6 7" key="1">
    <citation type="submission" date="2019-02" db="EMBL/GenBank/DDBJ databases">
        <title>Kribbella capetownensis sp. nov. and Kribbella speibonae sp. nov., isolated from soil.</title>
        <authorList>
            <person name="Curtis S.M."/>
            <person name="Norton I."/>
            <person name="Everest G.J."/>
            <person name="Meyers P.R."/>
        </authorList>
    </citation>
    <scope>NUCLEOTIDE SEQUENCE [LARGE SCALE GENOMIC DNA]</scope>
    <source>
        <strain evidence="6 7">YM53</strain>
    </source>
</reference>
<keyword evidence="3" id="KW-0804">Transcription</keyword>
<accession>A0A4R0K0W1</accession>
<dbReference type="InterPro" id="IPR036271">
    <property type="entry name" value="Tet_transcr_reg_TetR-rel_C_sf"/>
</dbReference>
<dbReference type="OrthoDB" id="9796019at2"/>
<dbReference type="GO" id="GO:0000976">
    <property type="term" value="F:transcription cis-regulatory region binding"/>
    <property type="evidence" value="ECO:0007669"/>
    <property type="project" value="TreeGrafter"/>
</dbReference>
<dbReference type="PROSITE" id="PS50977">
    <property type="entry name" value="HTH_TETR_2"/>
    <property type="match status" value="1"/>
</dbReference>
<evidence type="ECO:0000259" key="5">
    <source>
        <dbReference type="PROSITE" id="PS50977"/>
    </source>
</evidence>
<gene>
    <name evidence="6" type="ORF">E0H75_05060</name>
</gene>
<comment type="caution">
    <text evidence="6">The sequence shown here is derived from an EMBL/GenBank/DDBJ whole genome shotgun (WGS) entry which is preliminary data.</text>
</comment>
<evidence type="ECO:0000256" key="2">
    <source>
        <dbReference type="ARBA" id="ARBA00023125"/>
    </source>
</evidence>
<evidence type="ECO:0000256" key="1">
    <source>
        <dbReference type="ARBA" id="ARBA00023015"/>
    </source>
</evidence>
<name>A0A4R0K0W1_9ACTN</name>
<dbReference type="InterPro" id="IPR009057">
    <property type="entry name" value="Homeodomain-like_sf"/>
</dbReference>
<dbReference type="Gene3D" id="1.10.10.60">
    <property type="entry name" value="Homeodomain-like"/>
    <property type="match status" value="1"/>
</dbReference>
<dbReference type="Gene3D" id="1.10.357.10">
    <property type="entry name" value="Tetracycline Repressor, domain 2"/>
    <property type="match status" value="1"/>
</dbReference>
<keyword evidence="1" id="KW-0805">Transcription regulation</keyword>
<evidence type="ECO:0000313" key="7">
    <source>
        <dbReference type="Proteomes" id="UP000293342"/>
    </source>
</evidence>
<protein>
    <submittedName>
        <fullName evidence="6">TetR/AcrR family transcriptional regulator</fullName>
    </submittedName>
</protein>
<dbReference type="InterPro" id="IPR050109">
    <property type="entry name" value="HTH-type_TetR-like_transc_reg"/>
</dbReference>
<dbReference type="EMBL" id="SJKD01000001">
    <property type="protein sequence ID" value="TCC53099.1"/>
    <property type="molecule type" value="Genomic_DNA"/>
</dbReference>
<dbReference type="Pfam" id="PF00440">
    <property type="entry name" value="TetR_N"/>
    <property type="match status" value="1"/>
</dbReference>
<proteinExistence type="predicted"/>
<evidence type="ECO:0000313" key="6">
    <source>
        <dbReference type="EMBL" id="TCC53099.1"/>
    </source>
</evidence>
<dbReference type="InterPro" id="IPR001647">
    <property type="entry name" value="HTH_TetR"/>
</dbReference>
<dbReference type="SUPFAM" id="SSF48498">
    <property type="entry name" value="Tetracyclin repressor-like, C-terminal domain"/>
    <property type="match status" value="1"/>
</dbReference>
<dbReference type="PANTHER" id="PTHR30055:SF148">
    <property type="entry name" value="TETR-FAMILY TRANSCRIPTIONAL REGULATOR"/>
    <property type="match status" value="1"/>
</dbReference>
<dbReference type="AlphaFoldDB" id="A0A4R0K0W1"/>
<dbReference type="PANTHER" id="PTHR30055">
    <property type="entry name" value="HTH-TYPE TRANSCRIPTIONAL REGULATOR RUTR"/>
    <property type="match status" value="1"/>
</dbReference>
<organism evidence="6 7">
    <name type="scientific">Kribbella capetownensis</name>
    <dbReference type="NCBI Taxonomy" id="1572659"/>
    <lineage>
        <taxon>Bacteria</taxon>
        <taxon>Bacillati</taxon>
        <taxon>Actinomycetota</taxon>
        <taxon>Actinomycetes</taxon>
        <taxon>Propionibacteriales</taxon>
        <taxon>Kribbellaceae</taxon>
        <taxon>Kribbella</taxon>
    </lineage>
</organism>